<dbReference type="EMBL" id="CAJJDO010000138">
    <property type="protein sequence ID" value="CAD8204676.1"/>
    <property type="molecule type" value="Genomic_DNA"/>
</dbReference>
<sequence>MLLLISIFLRHIDACNILKNDLEISISTYENMYWEIKDELIEGEMTKFRLDGDQNGTYFKLQQPNDIYDKKHFPYQIQEIIKARSYRKGEFWMNEYSLLGQDSQGFHIYIIQDEVFRQLSLQQACTDFDYLDQNNFVVVCQDNQKLIIEIINKNGTILHAYSKFMQQKSRINLTIYKIRISYLLIYIPAYEEEVVSIQSIINVFAIDSYQIQETPYYLDKKKLSELFQNELKYFSVIDVQVYSKKLFVLDYRLGPIQLIMDNKGNFTNANLITSSSYIIEFYGFSIRNNEEIIVFGFLQKNQISMRVIKNGRYDTIVRTFEKEDFSLGHCGVQITPSYYLIKSNKELMIFDDLQLVDRIQISKEVFIANPNFNLYVFFYSNKAEFYEISSGILTFQKQIQKSENQKYFKLFDIKNTNCYVDIVLQVYEKSDAQIHTNYNNNFYKERIVYYPPYPQKYYIWPRITNGPNVQQQIIIRNDQMQKIDIKFLSLSPLIITGISQFDQNNLIFSIINNNLGLNQYLVQTENLSTFIYVCQLNELEQKCQQKSTFYPLIKLMDDNIEWTEVGMYDSYIGIKTQNNHVITIYRVGDSKIVQIFQIKTSLQDERTQITDFAINEYFVFVLISGMNEIQIYSISLKQQIDTIQNLDNAQKVYISNTFNKNLLFIKCNNIIIIGHYVNEFNIISQIQVTDQQSVQLILSIFRSTLVIVYKTVTEQGILQYLIHNLNSVTLLRRLPIYYYQLPQKLQLASNPLKNLILVTAYSVYTQTTVILIYQINEYQRNSLLTVIDTFDYFESELNYCVAGIDNTVIQFIYKGKVYSYLYFEQPRIYINQLTDSTHFQSNLMLQQQEWNDYYNQKREYNKDIIVIDMQLEMQWKKDNINLEFGECEKVQTIQINNDWIQGQRIQYKLSCILCTTDNDSGQIYLLNQFQKSNRQIQSKSIQEFIKFDQNFVLILSELTGTKQYLQFVNNFGDITNEIELQSEQNNYVATKLYILTKQILVILYENPSGKKPELWYYYCWEQQENQDCKVMGKMEFQDRKVITEMHYFNHVQIILTESQTEYPTIYFYSLELDDKVFVIQQFNLIINKDYFHQSFNVTSFDVMKLSQNQGCLILSEFQIGIIVIKMNLTKDQVSVLQYKYLELPFSQQKLVNPLENKLIKIEIFKQGNNNCNMILVDQINESYQIQLKYERGNFKIQIIQVFQKLGNIIKLRSIGVIDDYLLQLYRYENKNYYCLYDIEENKDVRNNAGICKAGLKQTGQDMILSQNFIVQKNYIGKYQLLINSYDDRSLSLYTIDQVAKIVVKNTKDLKNYSVNLIAVNPYKQVQLGINITMTSCPIADQDMTLFFILLIIVVGVLLIGIIICVAIHMCINKHRKRRRSYKAIQ</sequence>
<organism evidence="2 3">
    <name type="scientific">Paramecium pentaurelia</name>
    <dbReference type="NCBI Taxonomy" id="43138"/>
    <lineage>
        <taxon>Eukaryota</taxon>
        <taxon>Sar</taxon>
        <taxon>Alveolata</taxon>
        <taxon>Ciliophora</taxon>
        <taxon>Intramacronucleata</taxon>
        <taxon>Oligohymenophorea</taxon>
        <taxon>Peniculida</taxon>
        <taxon>Parameciidae</taxon>
        <taxon>Paramecium</taxon>
    </lineage>
</organism>
<dbReference type="OrthoDB" id="294691at2759"/>
<evidence type="ECO:0000313" key="3">
    <source>
        <dbReference type="Proteomes" id="UP000689195"/>
    </source>
</evidence>
<keyword evidence="1" id="KW-0472">Membrane</keyword>
<evidence type="ECO:0000256" key="1">
    <source>
        <dbReference type="SAM" id="Phobius"/>
    </source>
</evidence>
<reference evidence="2" key="1">
    <citation type="submission" date="2021-01" db="EMBL/GenBank/DDBJ databases">
        <authorList>
            <consortium name="Genoscope - CEA"/>
            <person name="William W."/>
        </authorList>
    </citation>
    <scope>NUCLEOTIDE SEQUENCE</scope>
</reference>
<proteinExistence type="predicted"/>
<feature type="transmembrane region" description="Helical" evidence="1">
    <location>
        <begin position="1345"/>
        <end position="1371"/>
    </location>
</feature>
<dbReference type="Proteomes" id="UP000689195">
    <property type="component" value="Unassembled WGS sequence"/>
</dbReference>
<comment type="caution">
    <text evidence="2">The sequence shown here is derived from an EMBL/GenBank/DDBJ whole genome shotgun (WGS) entry which is preliminary data.</text>
</comment>
<gene>
    <name evidence="2" type="ORF">PPENT_87.1.T1380036</name>
</gene>
<keyword evidence="1" id="KW-1133">Transmembrane helix</keyword>
<protein>
    <recommendedName>
        <fullName evidence="4">Transmembrane protein</fullName>
    </recommendedName>
</protein>
<keyword evidence="3" id="KW-1185">Reference proteome</keyword>
<keyword evidence="1" id="KW-0812">Transmembrane</keyword>
<evidence type="ECO:0008006" key="4">
    <source>
        <dbReference type="Google" id="ProtNLM"/>
    </source>
</evidence>
<name>A0A8S1XT51_9CILI</name>
<accession>A0A8S1XT51</accession>
<evidence type="ECO:0000313" key="2">
    <source>
        <dbReference type="EMBL" id="CAD8204676.1"/>
    </source>
</evidence>